<comment type="caution">
    <text evidence="3">The sequence shown here is derived from an EMBL/GenBank/DDBJ whole genome shotgun (WGS) entry which is preliminary data.</text>
</comment>
<evidence type="ECO:0000313" key="3">
    <source>
        <dbReference type="EMBL" id="PZQ95180.1"/>
    </source>
</evidence>
<accession>A0A2W5UB30</accession>
<proteinExistence type="predicted"/>
<name>A0A2W5UB30_CERSP</name>
<dbReference type="Proteomes" id="UP000248975">
    <property type="component" value="Unassembled WGS sequence"/>
</dbReference>
<dbReference type="AlphaFoldDB" id="A0A2W5UB30"/>
<keyword evidence="1" id="KW-0175">Coiled coil</keyword>
<organism evidence="3 4">
    <name type="scientific">Cereibacter sphaeroides</name>
    <name type="common">Rhodobacter sphaeroides</name>
    <dbReference type="NCBI Taxonomy" id="1063"/>
    <lineage>
        <taxon>Bacteria</taxon>
        <taxon>Pseudomonadati</taxon>
        <taxon>Pseudomonadota</taxon>
        <taxon>Alphaproteobacteria</taxon>
        <taxon>Rhodobacterales</taxon>
        <taxon>Paracoccaceae</taxon>
        <taxon>Cereibacter</taxon>
    </lineage>
</organism>
<keyword evidence="2" id="KW-0472">Membrane</keyword>
<feature type="transmembrane region" description="Helical" evidence="2">
    <location>
        <begin position="6"/>
        <end position="28"/>
    </location>
</feature>
<reference evidence="3 4" key="1">
    <citation type="submission" date="2017-08" db="EMBL/GenBank/DDBJ databases">
        <title>Infants hospitalized years apart are colonized by the same room-sourced microbial strains.</title>
        <authorList>
            <person name="Brooks B."/>
            <person name="Olm M.R."/>
            <person name="Firek B.A."/>
            <person name="Baker R."/>
            <person name="Thomas B.C."/>
            <person name="Morowitz M.J."/>
            <person name="Banfield J.F."/>
        </authorList>
    </citation>
    <scope>NUCLEOTIDE SEQUENCE [LARGE SCALE GENOMIC DNA]</scope>
    <source>
        <strain evidence="3">S2_003_000_R2_11</strain>
    </source>
</reference>
<dbReference type="EMBL" id="QFQS01000009">
    <property type="protein sequence ID" value="PZQ95180.1"/>
    <property type="molecule type" value="Genomic_DNA"/>
</dbReference>
<evidence type="ECO:0000256" key="1">
    <source>
        <dbReference type="SAM" id="Coils"/>
    </source>
</evidence>
<protein>
    <submittedName>
        <fullName evidence="3">Uncharacterized protein</fullName>
    </submittedName>
</protein>
<keyword evidence="2" id="KW-1133">Transmembrane helix</keyword>
<evidence type="ECO:0000313" key="4">
    <source>
        <dbReference type="Proteomes" id="UP000248975"/>
    </source>
</evidence>
<sequence>MTGLLAFATSTPGKIILGVIAFFVWLSFHDAKVTNRAKAECQADTLRKTLTEVQRQKDAADALLADAEKQKTATENEIADLTRQRDQANAAQQGKGKACEPVDGRVLERLRSIR</sequence>
<evidence type="ECO:0000256" key="2">
    <source>
        <dbReference type="SAM" id="Phobius"/>
    </source>
</evidence>
<feature type="coiled-coil region" evidence="1">
    <location>
        <begin position="36"/>
        <end position="91"/>
    </location>
</feature>
<keyword evidence="2" id="KW-0812">Transmembrane</keyword>
<gene>
    <name evidence="3" type="ORF">DI533_20225</name>
</gene>